<dbReference type="InterPro" id="IPR051035">
    <property type="entry name" value="Mito_inheritance_9"/>
</dbReference>
<dbReference type="SUPFAM" id="SSF56112">
    <property type="entry name" value="Protein kinase-like (PK-like)"/>
    <property type="match status" value="1"/>
</dbReference>
<dbReference type="GO" id="GO:0008233">
    <property type="term" value="F:peptidase activity"/>
    <property type="evidence" value="ECO:0007669"/>
    <property type="project" value="UniProtKB-KW"/>
</dbReference>
<dbReference type="GO" id="GO:0004672">
    <property type="term" value="F:protein kinase activity"/>
    <property type="evidence" value="ECO:0007669"/>
    <property type="project" value="InterPro"/>
</dbReference>
<proteinExistence type="predicted"/>
<dbReference type="PROSITE" id="PS50011">
    <property type="entry name" value="PROTEIN_KINASE_DOM"/>
    <property type="match status" value="1"/>
</dbReference>
<dbReference type="PANTHER" id="PTHR36091">
    <property type="entry name" value="ALTERED INHERITANCE OF MITOCHONDRIA PROTEIN 9, MITOCHONDRIAL"/>
    <property type="match status" value="1"/>
</dbReference>
<evidence type="ECO:0000313" key="3">
    <source>
        <dbReference type="Proteomes" id="UP001296104"/>
    </source>
</evidence>
<comment type="caution">
    <text evidence="2">The sequence shown here is derived from an EMBL/GenBank/DDBJ whole genome shotgun (WGS) entry which is preliminary data.</text>
</comment>
<keyword evidence="2" id="KW-0645">Protease</keyword>
<dbReference type="AlphaFoldDB" id="A0AAI8YXY2"/>
<dbReference type="PANTHER" id="PTHR36091:SF2">
    <property type="entry name" value="AMINOGLYCOSIDE PHOSPHOTRANSFERASE DOMAIN-CONTAINING PROTEIN"/>
    <property type="match status" value="1"/>
</dbReference>
<organism evidence="2 3">
    <name type="scientific">Lecanosticta acicola</name>
    <dbReference type="NCBI Taxonomy" id="111012"/>
    <lineage>
        <taxon>Eukaryota</taxon>
        <taxon>Fungi</taxon>
        <taxon>Dikarya</taxon>
        <taxon>Ascomycota</taxon>
        <taxon>Pezizomycotina</taxon>
        <taxon>Dothideomycetes</taxon>
        <taxon>Dothideomycetidae</taxon>
        <taxon>Mycosphaerellales</taxon>
        <taxon>Mycosphaerellaceae</taxon>
        <taxon>Lecanosticta</taxon>
    </lineage>
</organism>
<evidence type="ECO:0000259" key="1">
    <source>
        <dbReference type="PROSITE" id="PS50011"/>
    </source>
</evidence>
<sequence length="533" mass="61230">MASLLGTHCRLFYRTLHRDSPYFRAQLGTYNERKRLEERHVHFNITALLEAAAASINRQKSDVKSFRKLAEGGFNRVFEITMRDGLQIVARLPYSSTQPKSLATASEVATMDLVRIHGVPVPVVYGYSADDNNPVGAEYIFMEKVAGQCLGEIWFDLSDRERLKLLGAIVDQEAKMFDIAFPAYGSIYYTSDVPEDVSLKHWFGNRSQLAIQRGPSTSAYEVLAAAANKEISWVQSYSRPRFPFDREYREMFDYKKVDPCEHARNLQAFLDIAPHIVPRQEWLHRHVIRHPDLNPNNIFVDDNFNISGIIDWQHSVVLPLFLHAGIPASLQNYGDPESEELKKPEYPTNLNELDEDDRRKDLELYRRRHTHFYYIGATITKLNTHYKALSHDKGLLRKKLYQHAAEPWEGNPIPLKADLVQIATGWSEFANADANDAGNDNHNMPTCPIAFDAGEVDATMNKMLEQEDMDGKMRILREVIGISNDGWVQFERYHDAVAEAAEMKKQALGFAESDLERETTERHWVFDDFDEEE</sequence>
<evidence type="ECO:0000313" key="2">
    <source>
        <dbReference type="EMBL" id="CAK3994612.1"/>
    </source>
</evidence>
<gene>
    <name evidence="2" type="ORF">LECACI_7A004036</name>
</gene>
<dbReference type="Gene3D" id="3.30.200.20">
    <property type="entry name" value="Phosphorylase Kinase, domain 1"/>
    <property type="match status" value="1"/>
</dbReference>
<feature type="domain" description="Protein kinase" evidence="1">
    <location>
        <begin position="63"/>
        <end position="488"/>
    </location>
</feature>
<name>A0AAI8YXY2_9PEZI</name>
<protein>
    <submittedName>
        <fullName evidence="2">26S protease regulatory subunit 4</fullName>
    </submittedName>
</protein>
<keyword evidence="2" id="KW-0378">Hydrolase</keyword>
<dbReference type="InterPro" id="IPR002575">
    <property type="entry name" value="Aminoglycoside_PTrfase"/>
</dbReference>
<dbReference type="GO" id="GO:0005524">
    <property type="term" value="F:ATP binding"/>
    <property type="evidence" value="ECO:0007669"/>
    <property type="project" value="InterPro"/>
</dbReference>
<dbReference type="Proteomes" id="UP001296104">
    <property type="component" value="Unassembled WGS sequence"/>
</dbReference>
<keyword evidence="3" id="KW-1185">Reference proteome</keyword>
<dbReference type="InterPro" id="IPR011009">
    <property type="entry name" value="Kinase-like_dom_sf"/>
</dbReference>
<dbReference type="Pfam" id="PF01636">
    <property type="entry name" value="APH"/>
    <property type="match status" value="1"/>
</dbReference>
<dbReference type="EMBL" id="CAVMBE010000020">
    <property type="protein sequence ID" value="CAK3994612.1"/>
    <property type="molecule type" value="Genomic_DNA"/>
</dbReference>
<reference evidence="2" key="1">
    <citation type="submission" date="2023-11" db="EMBL/GenBank/DDBJ databases">
        <authorList>
            <person name="Alioto T."/>
            <person name="Alioto T."/>
            <person name="Gomez Garrido J."/>
        </authorList>
    </citation>
    <scope>NUCLEOTIDE SEQUENCE</scope>
</reference>
<dbReference type="InterPro" id="IPR000719">
    <property type="entry name" value="Prot_kinase_dom"/>
</dbReference>
<accession>A0AAI8YXY2</accession>
<dbReference type="GO" id="GO:0006508">
    <property type="term" value="P:proteolysis"/>
    <property type="evidence" value="ECO:0007669"/>
    <property type="project" value="UniProtKB-KW"/>
</dbReference>
<dbReference type="GO" id="GO:0005739">
    <property type="term" value="C:mitochondrion"/>
    <property type="evidence" value="ECO:0007669"/>
    <property type="project" value="TreeGrafter"/>
</dbReference>